<dbReference type="GO" id="GO:0034755">
    <property type="term" value="P:iron ion transmembrane transport"/>
    <property type="evidence" value="ECO:0007669"/>
    <property type="project" value="TreeGrafter"/>
</dbReference>
<evidence type="ECO:0000256" key="1">
    <source>
        <dbReference type="ARBA" id="ARBA00004141"/>
    </source>
</evidence>
<dbReference type="OrthoDB" id="9787548at2"/>
<dbReference type="PANTHER" id="PTHR11706:SF33">
    <property type="entry name" value="NATURAL RESISTANCE-ASSOCIATED MACROPHAGE PROTEIN 2"/>
    <property type="match status" value="1"/>
</dbReference>
<dbReference type="NCBIfam" id="TIGR01197">
    <property type="entry name" value="nramp"/>
    <property type="match status" value="1"/>
</dbReference>
<keyword evidence="2 7" id="KW-0813">Transport</keyword>
<comment type="caution">
    <text evidence="8">The sequence shown here is derived from an EMBL/GenBank/DDBJ whole genome shotgun (WGS) entry which is preliminary data.</text>
</comment>
<feature type="transmembrane region" description="Helical" evidence="7">
    <location>
        <begin position="158"/>
        <end position="177"/>
    </location>
</feature>
<evidence type="ECO:0000313" key="9">
    <source>
        <dbReference type="Proteomes" id="UP000006755"/>
    </source>
</evidence>
<keyword evidence="6 7" id="KW-0472">Membrane</keyword>
<keyword evidence="7" id="KW-1003">Cell membrane</keyword>
<dbReference type="PATRIC" id="fig|745411.4.peg.2729"/>
<dbReference type="PRINTS" id="PR00447">
    <property type="entry name" value="NATRESASSCMP"/>
</dbReference>
<feature type="transmembrane region" description="Helical" evidence="7">
    <location>
        <begin position="123"/>
        <end position="146"/>
    </location>
</feature>
<comment type="subcellular location">
    <subcellularLocation>
        <location evidence="7">Cell membrane</location>
        <topology evidence="7">Multi-pass membrane protein</topology>
    </subcellularLocation>
    <subcellularLocation>
        <location evidence="1">Membrane</location>
        <topology evidence="1">Multi-pass membrane protein</topology>
    </subcellularLocation>
</comment>
<name>K2J6G2_9GAMM</name>
<evidence type="ECO:0000256" key="2">
    <source>
        <dbReference type="ARBA" id="ARBA00022448"/>
    </source>
</evidence>
<evidence type="ECO:0000256" key="3">
    <source>
        <dbReference type="ARBA" id="ARBA00022692"/>
    </source>
</evidence>
<feature type="transmembrane region" description="Helical" evidence="7">
    <location>
        <begin position="390"/>
        <end position="412"/>
    </location>
</feature>
<dbReference type="GO" id="GO:0046872">
    <property type="term" value="F:metal ion binding"/>
    <property type="evidence" value="ECO:0007669"/>
    <property type="project" value="UniProtKB-UniRule"/>
</dbReference>
<feature type="transmembrane region" description="Helical" evidence="7">
    <location>
        <begin position="238"/>
        <end position="262"/>
    </location>
</feature>
<dbReference type="NCBIfam" id="NF001923">
    <property type="entry name" value="PRK00701.1"/>
    <property type="match status" value="1"/>
</dbReference>
<keyword evidence="5 7" id="KW-1133">Transmembrane helix</keyword>
<dbReference type="Proteomes" id="UP000006755">
    <property type="component" value="Unassembled WGS sequence"/>
</dbReference>
<dbReference type="InterPro" id="IPR001046">
    <property type="entry name" value="NRAMP_fam"/>
</dbReference>
<dbReference type="GO" id="GO:0015293">
    <property type="term" value="F:symporter activity"/>
    <property type="evidence" value="ECO:0007669"/>
    <property type="project" value="UniProtKB-UniRule"/>
</dbReference>
<feature type="transmembrane region" description="Helical" evidence="7">
    <location>
        <begin position="326"/>
        <end position="344"/>
    </location>
</feature>
<reference evidence="8 9" key="1">
    <citation type="journal article" date="2012" name="J. Bacteriol.">
        <title>Genome Sequence of Gallaecimonas xiamenensis Type Strain 3-C-1.</title>
        <authorList>
            <person name="Lai Q."/>
            <person name="Wang L."/>
            <person name="Wang W."/>
            <person name="Shao Z."/>
        </authorList>
    </citation>
    <scope>NUCLEOTIDE SEQUENCE [LARGE SCALE GENOMIC DNA]</scope>
    <source>
        <strain evidence="8 9">3-C-1</strain>
    </source>
</reference>
<dbReference type="Pfam" id="PF01566">
    <property type="entry name" value="Nramp"/>
    <property type="match status" value="1"/>
</dbReference>
<feature type="transmembrane region" description="Helical" evidence="7">
    <location>
        <begin position="53"/>
        <end position="75"/>
    </location>
</feature>
<protein>
    <recommendedName>
        <fullName evidence="7">Divalent metal cation transporter MntH</fullName>
    </recommendedName>
</protein>
<proteinExistence type="inferred from homology"/>
<keyword evidence="4 7" id="KW-0769">Symport</keyword>
<feature type="transmembrane region" description="Helical" evidence="7">
    <location>
        <begin position="350"/>
        <end position="369"/>
    </location>
</feature>
<feature type="transmembrane region" description="Helical" evidence="7">
    <location>
        <begin position="96"/>
        <end position="117"/>
    </location>
</feature>
<sequence>MDKALPQGTMSPGQRRLRLSLLGPAFIAAIGYIDPGNFATNIQSGAQFGYSLLWVLLWANLMAMLVQWLSAKLGVVTGKNLAEHLRDRLPHKALVWLYWLQAEVIAMATDLAEFVGAAIGFKILLGVSLLEGALITGALTWAMLMLQGRGQPLLERVIGALLLLVAAAFIVELFLSKPAPGPLLEGVLIPGLANSDALYLAAGLLGATVMPHVIYLHSALTQHRYGKNVAQSLKATRWDVAVAMTVAGFVNLAMVAVAAATFHSGGQAQVAEIEEAHQMLVPLLGQGAATLFALSLIAAGLSSTVVGTLAGQVVMQGFLHISLPLWLRRLVTMLPALAVIALGWDPTRILVASQVVLSFGIALALVPLLRLTNDKALMGPWVNKPLTRALGWLSVLVVVGLNGYLLLHLGLIGEG</sequence>
<gene>
    <name evidence="7" type="primary">mntH</name>
    <name evidence="8" type="ORF">B3C1_13833</name>
</gene>
<dbReference type="NCBIfam" id="NF037982">
    <property type="entry name" value="Nramp_1"/>
    <property type="match status" value="1"/>
</dbReference>
<feature type="transmembrane region" description="Helical" evidence="7">
    <location>
        <begin position="197"/>
        <end position="217"/>
    </location>
</feature>
<dbReference type="STRING" id="745411.B3C1_13833"/>
<dbReference type="PANTHER" id="PTHR11706">
    <property type="entry name" value="SOLUTE CARRIER PROTEIN FAMILY 11 MEMBER"/>
    <property type="match status" value="1"/>
</dbReference>
<dbReference type="eggNOG" id="COG1914">
    <property type="taxonomic scope" value="Bacteria"/>
</dbReference>
<dbReference type="HAMAP" id="MF_00221">
    <property type="entry name" value="NRAMP"/>
    <property type="match status" value="1"/>
</dbReference>
<accession>K2J6G2</accession>
<dbReference type="EMBL" id="AMRI01000020">
    <property type="protein sequence ID" value="EKE70623.1"/>
    <property type="molecule type" value="Genomic_DNA"/>
</dbReference>
<comment type="similarity">
    <text evidence="7">Belongs to the NRAMP family.</text>
</comment>
<keyword evidence="7" id="KW-0406">Ion transport</keyword>
<keyword evidence="3 7" id="KW-0812">Transmembrane</keyword>
<evidence type="ECO:0000313" key="8">
    <source>
        <dbReference type="EMBL" id="EKE70623.1"/>
    </source>
</evidence>
<evidence type="ECO:0000256" key="5">
    <source>
        <dbReference type="ARBA" id="ARBA00022989"/>
    </source>
</evidence>
<dbReference type="AlphaFoldDB" id="K2J6G2"/>
<keyword evidence="9" id="KW-1185">Reference proteome</keyword>
<dbReference type="GO" id="GO:0015086">
    <property type="term" value="F:cadmium ion transmembrane transporter activity"/>
    <property type="evidence" value="ECO:0007669"/>
    <property type="project" value="TreeGrafter"/>
</dbReference>
<feature type="transmembrane region" description="Helical" evidence="7">
    <location>
        <begin position="17"/>
        <end position="33"/>
    </location>
</feature>
<feature type="transmembrane region" description="Helical" evidence="7">
    <location>
        <begin position="289"/>
        <end position="314"/>
    </location>
</feature>
<evidence type="ECO:0000256" key="4">
    <source>
        <dbReference type="ARBA" id="ARBA00022847"/>
    </source>
</evidence>
<evidence type="ECO:0000256" key="7">
    <source>
        <dbReference type="HAMAP-Rule" id="MF_00221"/>
    </source>
</evidence>
<dbReference type="GO" id="GO:0005886">
    <property type="term" value="C:plasma membrane"/>
    <property type="evidence" value="ECO:0007669"/>
    <property type="project" value="UniProtKB-SubCell"/>
</dbReference>
<evidence type="ECO:0000256" key="6">
    <source>
        <dbReference type="ARBA" id="ARBA00023136"/>
    </source>
</evidence>
<dbReference type="GO" id="GO:0005384">
    <property type="term" value="F:manganese ion transmembrane transporter activity"/>
    <property type="evidence" value="ECO:0007669"/>
    <property type="project" value="TreeGrafter"/>
</dbReference>
<organism evidence="8 9">
    <name type="scientific">Gallaecimonas xiamenensis 3-C-1</name>
    <dbReference type="NCBI Taxonomy" id="745411"/>
    <lineage>
        <taxon>Bacteria</taxon>
        <taxon>Pseudomonadati</taxon>
        <taxon>Pseudomonadota</taxon>
        <taxon>Gammaproteobacteria</taxon>
        <taxon>Enterobacterales</taxon>
        <taxon>Gallaecimonadaceae</taxon>
        <taxon>Gallaecimonas</taxon>
    </lineage>
</organism>
<comment type="function">
    <text evidence="7">H(+)-stimulated, divalent metal cation uptake system.</text>
</comment>